<name>A0ACC1IMZ9_9FUNG</name>
<evidence type="ECO:0000313" key="2">
    <source>
        <dbReference type="Proteomes" id="UP001150581"/>
    </source>
</evidence>
<reference evidence="1" key="1">
    <citation type="submission" date="2022-07" db="EMBL/GenBank/DDBJ databases">
        <title>Phylogenomic reconstructions and comparative analyses of Kickxellomycotina fungi.</title>
        <authorList>
            <person name="Reynolds N.K."/>
            <person name="Stajich J.E."/>
            <person name="Barry K."/>
            <person name="Grigoriev I.V."/>
            <person name="Crous P."/>
            <person name="Smith M.E."/>
        </authorList>
    </citation>
    <scope>NUCLEOTIDE SEQUENCE</scope>
    <source>
        <strain evidence="1">Benny 63K</strain>
    </source>
</reference>
<evidence type="ECO:0000313" key="1">
    <source>
        <dbReference type="EMBL" id="KAJ1897167.1"/>
    </source>
</evidence>
<organism evidence="1 2">
    <name type="scientific">Kickxella alabastrina</name>
    <dbReference type="NCBI Taxonomy" id="61397"/>
    <lineage>
        <taxon>Eukaryota</taxon>
        <taxon>Fungi</taxon>
        <taxon>Fungi incertae sedis</taxon>
        <taxon>Zoopagomycota</taxon>
        <taxon>Kickxellomycotina</taxon>
        <taxon>Kickxellomycetes</taxon>
        <taxon>Kickxellales</taxon>
        <taxon>Kickxellaceae</taxon>
        <taxon>Kickxella</taxon>
    </lineage>
</organism>
<proteinExistence type="predicted"/>
<comment type="caution">
    <text evidence="1">The sequence shown here is derived from an EMBL/GenBank/DDBJ whole genome shotgun (WGS) entry which is preliminary data.</text>
</comment>
<keyword evidence="2" id="KW-1185">Reference proteome</keyword>
<accession>A0ACC1IMZ9</accession>
<dbReference type="Proteomes" id="UP001150581">
    <property type="component" value="Unassembled WGS sequence"/>
</dbReference>
<dbReference type="EMBL" id="JANBPG010000360">
    <property type="protein sequence ID" value="KAJ1897167.1"/>
    <property type="molecule type" value="Genomic_DNA"/>
</dbReference>
<gene>
    <name evidence="1" type="ORF">LPJ66_003541</name>
</gene>
<protein>
    <submittedName>
        <fullName evidence="1">Uncharacterized protein</fullName>
    </submittedName>
</protein>
<sequence>MALKWVPCSGRMSLSAVLGAIATLTLALSGAVTASSEQVKMTTFPSVLYVASPYAMCFGALIKEQTILTDARCLYPFSNSSGVPREVNGLLKPDYLMVALPTVNTSATMHSVLLSTQVYPNPDQASFRASTFFGLVANYVDNTTFFAVESANVHSYYPQSQYIEEAEQNFDVGIITLKHPMGGVPLASLFIDDMKANTAGLIALSFSSPNLSSDPATQQVLYRGIDLTVVRTTDVSSLSRSECNTNYIAAYGLKDLKSFNGHPLPGNNPPAFCSSIYENTTLCDLDTGIAINNKDEDEVNSYNLNSTILFVPDGSSIRIVSVGQPHLFEVRSDPLAPCSSNGFIHYPRTGMYTDWIGWATKGSIATNGSWVDKVLSGNVIADFVDGRDGSSESDSSSRSSAAPELSTIGAVLAASVSVLAVGFLSV</sequence>